<dbReference type="EMBL" id="QUAK01000233">
    <property type="protein sequence ID" value="RFU82747.1"/>
    <property type="molecule type" value="Genomic_DNA"/>
</dbReference>
<feature type="domain" description="Peptidase S33 tripeptidyl aminopeptidase-like C-terminal" evidence="5">
    <location>
        <begin position="535"/>
        <end position="636"/>
    </location>
</feature>
<dbReference type="Pfam" id="PF08386">
    <property type="entry name" value="Abhydrolase_4"/>
    <property type="match status" value="1"/>
</dbReference>
<gene>
    <name evidence="6" type="ORF">DY218_31305</name>
</gene>
<dbReference type="SUPFAM" id="SSF53474">
    <property type="entry name" value="alpha/beta-Hydrolases"/>
    <property type="match status" value="1"/>
</dbReference>
<comment type="caution">
    <text evidence="6">The sequence shown here is derived from an EMBL/GenBank/DDBJ whole genome shotgun (WGS) entry which is preliminary data.</text>
</comment>
<dbReference type="Gene3D" id="3.40.50.1820">
    <property type="entry name" value="alpha/beta hydrolase"/>
    <property type="match status" value="2"/>
</dbReference>
<evidence type="ECO:0000313" key="7">
    <source>
        <dbReference type="Proteomes" id="UP000263094"/>
    </source>
</evidence>
<sequence length="647" mass="68307">MDPRPLFVCRRPFVRGDELRRAGSSDAMRCGRRLLPYLPDHHPTDVSGCLIRRRESCEPRVRTIARSIEHRGGARMGSRIRRLLAGGVGVGVLASLTLTSSAMAERVTGPTAGEGGAVQDKAFHDRAAVEVEAPVPELDWTACGTEQCAEAEVPIDYDEPDGSTITLAMRKLPATDPSGRIGTLFVNLGGPGETVTDFSMIVSALGPAVVAKFDLVGVDPRGAGGSAPVGCAPAPGQEPVAKPVAMPPESPEETEAQLAYDDYLRTSCEQTAGPILDHMSIADVARDMDLIRQAVGDDRLSYFGLSYGTLLGQTYAALFPDRVRAMVLDGVLDPVAATTGHEGDQRPVGARRGGPEATDEALASALERCDKAGTPRCPLAGDALQRWQRVHDSLADEPLDLGQFVLDGRQFRGLFTLGAFQYDHLGGAPLPAVELLAHATRVAEVLRFGIGDGDTTLEPPGEPAIDLTASSSVLRERLAGLLGRIVSATPSAEPDAEDVSAGAARQLGALCTDSRNPDDPADWVRAAEESAQQSPLFGPLMVWAYSPCAGWPGSPEDAYHGPFDTALDTPPLLIANTHDGATPVAGAHAAQDLLPGSRLITLDSWGHTAAGKSTCVTALIEPYLLTRSLPDSDKPCDPDHELFGPES</sequence>
<organism evidence="6 7">
    <name type="scientific">Streptomyces triticagri</name>
    <dbReference type="NCBI Taxonomy" id="2293568"/>
    <lineage>
        <taxon>Bacteria</taxon>
        <taxon>Bacillati</taxon>
        <taxon>Actinomycetota</taxon>
        <taxon>Actinomycetes</taxon>
        <taxon>Kitasatosporales</taxon>
        <taxon>Streptomycetaceae</taxon>
        <taxon>Streptomyces</taxon>
    </lineage>
</organism>
<evidence type="ECO:0000256" key="1">
    <source>
        <dbReference type="ARBA" id="ARBA00010088"/>
    </source>
</evidence>
<protein>
    <submittedName>
        <fullName evidence="6">Alpha/beta hydrolase</fullName>
    </submittedName>
</protein>
<reference evidence="6 7" key="1">
    <citation type="submission" date="2018-08" db="EMBL/GenBank/DDBJ databases">
        <title>Isolation, diversity and antifungal activity of Actinobacteria from wheat.</title>
        <authorList>
            <person name="Han C."/>
        </authorList>
    </citation>
    <scope>NUCLEOTIDE SEQUENCE [LARGE SCALE GENOMIC DNA]</scope>
    <source>
        <strain evidence="6 7">NEAU-YY421</strain>
    </source>
</reference>
<keyword evidence="7" id="KW-1185">Reference proteome</keyword>
<dbReference type="PANTHER" id="PTHR43248">
    <property type="entry name" value="2-SUCCINYL-6-HYDROXY-2,4-CYCLOHEXADIENE-1-CARBOXYLATE SYNTHASE"/>
    <property type="match status" value="1"/>
</dbReference>
<feature type="domain" description="AB hydrolase-1" evidence="4">
    <location>
        <begin position="189"/>
        <end position="337"/>
    </location>
</feature>
<accession>A0A372LXJ3</accession>
<evidence type="ECO:0000256" key="3">
    <source>
        <dbReference type="ARBA" id="ARBA00022801"/>
    </source>
</evidence>
<comment type="similarity">
    <text evidence="1">Belongs to the peptidase S33 family.</text>
</comment>
<dbReference type="Proteomes" id="UP000263094">
    <property type="component" value="Unassembled WGS sequence"/>
</dbReference>
<dbReference type="InterPro" id="IPR000073">
    <property type="entry name" value="AB_hydrolase_1"/>
</dbReference>
<evidence type="ECO:0000259" key="4">
    <source>
        <dbReference type="Pfam" id="PF00561"/>
    </source>
</evidence>
<dbReference type="PANTHER" id="PTHR43248:SF29">
    <property type="entry name" value="TRIPEPTIDYL AMINOPEPTIDASE"/>
    <property type="match status" value="1"/>
</dbReference>
<evidence type="ECO:0000259" key="5">
    <source>
        <dbReference type="Pfam" id="PF08386"/>
    </source>
</evidence>
<keyword evidence="3 6" id="KW-0378">Hydrolase</keyword>
<keyword evidence="2" id="KW-0732">Signal</keyword>
<dbReference type="Pfam" id="PF00561">
    <property type="entry name" value="Abhydrolase_1"/>
    <property type="match status" value="1"/>
</dbReference>
<dbReference type="InterPro" id="IPR013595">
    <property type="entry name" value="Pept_S33_TAP-like_C"/>
</dbReference>
<dbReference type="AlphaFoldDB" id="A0A372LXJ3"/>
<name>A0A372LXJ3_9ACTN</name>
<evidence type="ECO:0000313" key="6">
    <source>
        <dbReference type="EMBL" id="RFU82747.1"/>
    </source>
</evidence>
<dbReference type="InterPro" id="IPR051601">
    <property type="entry name" value="Serine_prot/Carboxylest_S33"/>
</dbReference>
<dbReference type="GO" id="GO:0016787">
    <property type="term" value="F:hydrolase activity"/>
    <property type="evidence" value="ECO:0007669"/>
    <property type="project" value="UniProtKB-KW"/>
</dbReference>
<proteinExistence type="inferred from homology"/>
<evidence type="ECO:0000256" key="2">
    <source>
        <dbReference type="ARBA" id="ARBA00022729"/>
    </source>
</evidence>
<dbReference type="InterPro" id="IPR029058">
    <property type="entry name" value="AB_hydrolase_fold"/>
</dbReference>